<gene>
    <name evidence="5" type="ORF">GPAL_4075</name>
</gene>
<keyword evidence="3 5" id="KW-0456">Lyase</keyword>
<dbReference type="Gene3D" id="3.20.20.70">
    <property type="entry name" value="Aldolase class I"/>
    <property type="match status" value="1"/>
</dbReference>
<dbReference type="InterPro" id="IPR013785">
    <property type="entry name" value="Aldolase_TIM"/>
</dbReference>
<dbReference type="GO" id="GO:0046951">
    <property type="term" value="P:ketone body biosynthetic process"/>
    <property type="evidence" value="ECO:0007669"/>
    <property type="project" value="TreeGrafter"/>
</dbReference>
<dbReference type="EMBL" id="BAEQ01000068">
    <property type="protein sequence ID" value="GAC30914.1"/>
    <property type="molecule type" value="Genomic_DNA"/>
</dbReference>
<proteinExistence type="inferred from homology"/>
<evidence type="ECO:0000256" key="2">
    <source>
        <dbReference type="ARBA" id="ARBA00022723"/>
    </source>
</evidence>
<sequence length="301" mass="32385">MIKDVFINDVGPRDGLQNQAKILTPQQRLQLIELLTDAGLDGIEVGAFVSPKAVPAMAGTDDICQQLATTTCHYSTLIPNMKGFELAEQNKLKLASLVIATSNTMNEKNIRMDNAQTLNMIKDVIHVSKNTKVEVQVYLATAWACPFEGVIAPQQVIDMAGSLLELGASRLVIADTIGAGDPLRVNTLMNQLVKHFGSDVFSCHFHDTRAMGLANLYAALEAGIRRFDASIAGLGGCPFAPGASGNVATEDVVMMCEQMGYKTGIDMLALLDASDLAVELTQTARGGNAKTWLRKQYPKSN</sequence>
<dbReference type="PROSITE" id="PS50991">
    <property type="entry name" value="PYR_CT"/>
    <property type="match status" value="1"/>
</dbReference>
<evidence type="ECO:0000313" key="6">
    <source>
        <dbReference type="Proteomes" id="UP000006251"/>
    </source>
</evidence>
<dbReference type="Pfam" id="PF00682">
    <property type="entry name" value="HMGL-like"/>
    <property type="match status" value="1"/>
</dbReference>
<evidence type="ECO:0000256" key="3">
    <source>
        <dbReference type="ARBA" id="ARBA00023239"/>
    </source>
</evidence>
<dbReference type="Proteomes" id="UP000006251">
    <property type="component" value="Unassembled WGS sequence"/>
</dbReference>
<dbReference type="GO" id="GO:0004419">
    <property type="term" value="F:hydroxymethylglutaryl-CoA lyase activity"/>
    <property type="evidence" value="ECO:0007669"/>
    <property type="project" value="TreeGrafter"/>
</dbReference>
<dbReference type="NCBIfam" id="NF004283">
    <property type="entry name" value="PRK05692.1"/>
    <property type="match status" value="1"/>
</dbReference>
<comment type="caution">
    <text evidence="5">The sequence shown here is derived from an EMBL/GenBank/DDBJ whole genome shotgun (WGS) entry which is preliminary data.</text>
</comment>
<dbReference type="AlphaFoldDB" id="K6YDU5"/>
<dbReference type="PANTHER" id="PTHR42738">
    <property type="entry name" value="HYDROXYMETHYLGLUTARYL-COA LYASE"/>
    <property type="match status" value="1"/>
</dbReference>
<dbReference type="InterPro" id="IPR000891">
    <property type="entry name" value="PYR_CT"/>
</dbReference>
<accession>K6YDU5</accession>
<dbReference type="GO" id="GO:0046872">
    <property type="term" value="F:metal ion binding"/>
    <property type="evidence" value="ECO:0007669"/>
    <property type="project" value="UniProtKB-KW"/>
</dbReference>
<organism evidence="5 6">
    <name type="scientific">Brumicola pallidula DSM 14239 = ACAM 615</name>
    <dbReference type="NCBI Taxonomy" id="1121922"/>
    <lineage>
        <taxon>Bacteria</taxon>
        <taxon>Pseudomonadati</taxon>
        <taxon>Pseudomonadota</taxon>
        <taxon>Gammaproteobacteria</taxon>
        <taxon>Alteromonadales</taxon>
        <taxon>Alteromonadaceae</taxon>
        <taxon>Brumicola</taxon>
    </lineage>
</organism>
<evidence type="ECO:0000256" key="1">
    <source>
        <dbReference type="ARBA" id="ARBA00009405"/>
    </source>
</evidence>
<reference evidence="6" key="1">
    <citation type="journal article" date="2014" name="Environ. Microbiol.">
        <title>Comparative genomics of the marine bacterial genus Glaciecola reveals the high degree of genomic diversity and genomic characteristic for cold adaptation.</title>
        <authorList>
            <person name="Qin Q.L."/>
            <person name="Xie B.B."/>
            <person name="Yu Y."/>
            <person name="Shu Y.L."/>
            <person name="Rong J.C."/>
            <person name="Zhang Y.J."/>
            <person name="Zhao D.L."/>
            <person name="Chen X.L."/>
            <person name="Zhang X.Y."/>
            <person name="Chen B."/>
            <person name="Zhou B.C."/>
            <person name="Zhang Y.Z."/>
        </authorList>
    </citation>
    <scope>NUCLEOTIDE SEQUENCE [LARGE SCALE GENOMIC DNA]</scope>
    <source>
        <strain evidence="6">ACAM 615</strain>
    </source>
</reference>
<dbReference type="PANTHER" id="PTHR42738:SF7">
    <property type="entry name" value="HYDROXYMETHYLGLUTARYL-COA LYASE"/>
    <property type="match status" value="1"/>
</dbReference>
<dbReference type="SUPFAM" id="SSF51569">
    <property type="entry name" value="Aldolase"/>
    <property type="match status" value="1"/>
</dbReference>
<name>K6YDU5_9ALTE</name>
<protein>
    <submittedName>
        <fullName evidence="5">Hydroxymethylglutaryl-CoA lyase, mitochondrial</fullName>
    </submittedName>
</protein>
<keyword evidence="6" id="KW-1185">Reference proteome</keyword>
<dbReference type="RefSeq" id="WP_006015742.1">
    <property type="nucleotide sequence ID" value="NZ_BAEQ01000068.1"/>
</dbReference>
<feature type="domain" description="Pyruvate carboxyltransferase" evidence="4">
    <location>
        <begin position="5"/>
        <end position="271"/>
    </location>
</feature>
<dbReference type="GO" id="GO:0006552">
    <property type="term" value="P:L-leucine catabolic process"/>
    <property type="evidence" value="ECO:0007669"/>
    <property type="project" value="TreeGrafter"/>
</dbReference>
<dbReference type="OrthoDB" id="9784013at2"/>
<evidence type="ECO:0000313" key="5">
    <source>
        <dbReference type="EMBL" id="GAC30914.1"/>
    </source>
</evidence>
<dbReference type="CDD" id="cd07938">
    <property type="entry name" value="DRE_TIM_HMGL"/>
    <property type="match status" value="1"/>
</dbReference>
<comment type="similarity">
    <text evidence="1">Belongs to the HMG-CoA lyase family.</text>
</comment>
<dbReference type="InterPro" id="IPR043594">
    <property type="entry name" value="HMGL"/>
</dbReference>
<dbReference type="STRING" id="1121922.GCA_000428905_03200"/>
<evidence type="ECO:0000259" key="4">
    <source>
        <dbReference type="PROSITE" id="PS50991"/>
    </source>
</evidence>
<keyword evidence="2" id="KW-0479">Metal-binding</keyword>